<evidence type="ECO:0000313" key="3">
    <source>
        <dbReference type="EMBL" id="RKU46355.1"/>
    </source>
</evidence>
<feature type="transmembrane region" description="Helical" evidence="2">
    <location>
        <begin position="325"/>
        <end position="347"/>
    </location>
</feature>
<dbReference type="PANTHER" id="PTHR47356">
    <property type="entry name" value="FAD-DEPENDENT MONOOXYGENASE ASQG-RELATED"/>
    <property type="match status" value="1"/>
</dbReference>
<evidence type="ECO:0000313" key="4">
    <source>
        <dbReference type="Proteomes" id="UP000275385"/>
    </source>
</evidence>
<dbReference type="InterPro" id="IPR050562">
    <property type="entry name" value="FAD_mOase_fung"/>
</dbReference>
<dbReference type="Gene3D" id="3.30.9.30">
    <property type="match status" value="1"/>
</dbReference>
<evidence type="ECO:0000256" key="1">
    <source>
        <dbReference type="ARBA" id="ARBA00001974"/>
    </source>
</evidence>
<dbReference type="OrthoDB" id="2431938at2759"/>
<reference evidence="3 4" key="1">
    <citation type="submission" date="2018-08" db="EMBL/GenBank/DDBJ databases">
        <title>Draft genome of the lignicolous fungus Coniochaeta pulveracea.</title>
        <authorList>
            <person name="Borstlap C.J."/>
            <person name="De Witt R.N."/>
            <person name="Botha A."/>
            <person name="Volschenk H."/>
        </authorList>
    </citation>
    <scope>NUCLEOTIDE SEQUENCE [LARGE SCALE GENOMIC DNA]</scope>
    <source>
        <strain evidence="3 4">CAB683</strain>
    </source>
</reference>
<dbReference type="InterPro" id="IPR036188">
    <property type="entry name" value="FAD/NAD-bd_sf"/>
</dbReference>
<keyword evidence="2" id="KW-1133">Transmembrane helix</keyword>
<protein>
    <recommendedName>
        <fullName evidence="5">FAD-binding domain-containing protein</fullName>
    </recommendedName>
</protein>
<proteinExistence type="predicted"/>
<dbReference type="AlphaFoldDB" id="A0A420YEL6"/>
<accession>A0A420YEL6</accession>
<dbReference type="PANTHER" id="PTHR47356:SF2">
    <property type="entry name" value="FAD-BINDING DOMAIN-CONTAINING PROTEIN-RELATED"/>
    <property type="match status" value="1"/>
</dbReference>
<comment type="cofactor">
    <cofactor evidence="1">
        <name>FAD</name>
        <dbReference type="ChEBI" id="CHEBI:57692"/>
    </cofactor>
</comment>
<keyword evidence="2" id="KW-0812">Transmembrane</keyword>
<gene>
    <name evidence="3" type="ORF">DL546_001842</name>
</gene>
<dbReference type="SUPFAM" id="SSF51905">
    <property type="entry name" value="FAD/NAD(P)-binding domain"/>
    <property type="match status" value="1"/>
</dbReference>
<sequence>MLYVLLERRSSVAPAEGASIAIYPHGGRILHQLGALTEVKKHSITPDRWCARLPSGKSFVNNGVFRVLEKKNMPISRPQASSRWRRSEAHWRLSFRYDKAIKADWKCLVVTTGPIPELGDKDLTVVHNKDYSHMYTVTPTHGFFFVFFRLKSTWTYPQRLRYTAQDAADLAEEIANDPVSDTVVFGEVWKQRIRAAVVNLEEGVLEHWYHGRITLAGDSVHKDERLARMKHIKQFSGDVTNVQAWHGPLAKFLSTWLIPVLPDRAFGDQLGRIIRGAPKLDFVDASDFPSGRMSWKDEATKSSKGECKAQASVSTAASLLRQRGFSWLSAAATLLVVLYAASFYPVIAQA</sequence>
<evidence type="ECO:0000256" key="2">
    <source>
        <dbReference type="SAM" id="Phobius"/>
    </source>
</evidence>
<dbReference type="GO" id="GO:0004497">
    <property type="term" value="F:monooxygenase activity"/>
    <property type="evidence" value="ECO:0007669"/>
    <property type="project" value="InterPro"/>
</dbReference>
<dbReference type="STRING" id="177199.A0A420YEL6"/>
<keyword evidence="4" id="KW-1185">Reference proteome</keyword>
<dbReference type="Proteomes" id="UP000275385">
    <property type="component" value="Unassembled WGS sequence"/>
</dbReference>
<organism evidence="3 4">
    <name type="scientific">Coniochaeta pulveracea</name>
    <dbReference type="NCBI Taxonomy" id="177199"/>
    <lineage>
        <taxon>Eukaryota</taxon>
        <taxon>Fungi</taxon>
        <taxon>Dikarya</taxon>
        <taxon>Ascomycota</taxon>
        <taxon>Pezizomycotina</taxon>
        <taxon>Sordariomycetes</taxon>
        <taxon>Sordariomycetidae</taxon>
        <taxon>Coniochaetales</taxon>
        <taxon>Coniochaetaceae</taxon>
        <taxon>Coniochaeta</taxon>
    </lineage>
</organism>
<comment type="caution">
    <text evidence="3">The sequence shown here is derived from an EMBL/GenBank/DDBJ whole genome shotgun (WGS) entry which is preliminary data.</text>
</comment>
<dbReference type="EMBL" id="QVQW01000014">
    <property type="protein sequence ID" value="RKU46355.1"/>
    <property type="molecule type" value="Genomic_DNA"/>
</dbReference>
<keyword evidence="2" id="KW-0472">Membrane</keyword>
<evidence type="ECO:0008006" key="5">
    <source>
        <dbReference type="Google" id="ProtNLM"/>
    </source>
</evidence>
<name>A0A420YEL6_9PEZI</name>